<dbReference type="CDD" id="cd16023">
    <property type="entry name" value="GPI_EPT_3"/>
    <property type="match status" value="1"/>
</dbReference>
<dbReference type="WBParaSite" id="ASIM_0001160701-mRNA-1">
    <property type="protein sequence ID" value="ASIM_0001160701-mRNA-1"/>
    <property type="gene ID" value="ASIM_0001160701"/>
</dbReference>
<evidence type="ECO:0000256" key="4">
    <source>
        <dbReference type="ARBA" id="ARBA00022502"/>
    </source>
</evidence>
<evidence type="ECO:0000256" key="5">
    <source>
        <dbReference type="ARBA" id="ARBA00022679"/>
    </source>
</evidence>
<dbReference type="EMBL" id="UYRR01031045">
    <property type="protein sequence ID" value="VDK44489.1"/>
    <property type="molecule type" value="Genomic_DNA"/>
</dbReference>
<dbReference type="AlphaFoldDB" id="A0A0M3JU61"/>
<evidence type="ECO:0000313" key="13">
    <source>
        <dbReference type="EMBL" id="VDK44489.1"/>
    </source>
</evidence>
<dbReference type="UniPathway" id="UPA00196"/>
<keyword evidence="9 12" id="KW-0472">Membrane</keyword>
<comment type="pathway">
    <text evidence="2">Glycolipid biosynthesis; glycosylphosphatidylinositol-anchor biosynthesis.</text>
</comment>
<dbReference type="InterPro" id="IPR037675">
    <property type="entry name" value="PIG-O_N"/>
</dbReference>
<feature type="transmembrane region" description="Helical" evidence="12">
    <location>
        <begin position="828"/>
        <end position="847"/>
    </location>
</feature>
<keyword evidence="6 12" id="KW-0812">Transmembrane</keyword>
<proteinExistence type="inferred from homology"/>
<feature type="region of interest" description="Disordered" evidence="11">
    <location>
        <begin position="1"/>
        <end position="39"/>
    </location>
</feature>
<evidence type="ECO:0000256" key="8">
    <source>
        <dbReference type="ARBA" id="ARBA00022989"/>
    </source>
</evidence>
<organism evidence="15">
    <name type="scientific">Anisakis simplex</name>
    <name type="common">Herring worm</name>
    <dbReference type="NCBI Taxonomy" id="6269"/>
    <lineage>
        <taxon>Eukaryota</taxon>
        <taxon>Metazoa</taxon>
        <taxon>Ecdysozoa</taxon>
        <taxon>Nematoda</taxon>
        <taxon>Chromadorea</taxon>
        <taxon>Rhabditida</taxon>
        <taxon>Spirurina</taxon>
        <taxon>Ascaridomorpha</taxon>
        <taxon>Ascaridoidea</taxon>
        <taxon>Anisakidae</taxon>
        <taxon>Anisakis</taxon>
        <taxon>Anisakis simplex complex</taxon>
    </lineage>
</organism>
<dbReference type="OrthoDB" id="272139at2759"/>
<evidence type="ECO:0000256" key="6">
    <source>
        <dbReference type="ARBA" id="ARBA00022692"/>
    </source>
</evidence>
<protein>
    <submittedName>
        <fullName evidence="15">GPI ethanolamine phosphate transferase 3</fullName>
    </submittedName>
</protein>
<feature type="transmembrane region" description="Helical" evidence="12">
    <location>
        <begin position="906"/>
        <end position="925"/>
    </location>
</feature>
<name>A0A0M3JU61_ANISI</name>
<reference evidence="15" key="1">
    <citation type="submission" date="2017-02" db="UniProtKB">
        <authorList>
            <consortium name="WormBaseParasite"/>
        </authorList>
    </citation>
    <scope>IDENTIFICATION</scope>
</reference>
<dbReference type="InterPro" id="IPR017850">
    <property type="entry name" value="Alkaline_phosphatase_core_sf"/>
</dbReference>
<dbReference type="GO" id="GO:0006506">
    <property type="term" value="P:GPI anchor biosynthetic process"/>
    <property type="evidence" value="ECO:0007669"/>
    <property type="project" value="UniProtKB-UniPathway"/>
</dbReference>
<comment type="subcellular location">
    <subcellularLocation>
        <location evidence="1">Endoplasmic reticulum membrane</location>
        <topology evidence="1">Multi-pass membrane protein</topology>
    </subcellularLocation>
</comment>
<keyword evidence="5" id="KW-0808">Transferase</keyword>
<feature type="transmembrane region" description="Helical" evidence="12">
    <location>
        <begin position="867"/>
        <end position="886"/>
    </location>
</feature>
<keyword evidence="14" id="KW-1185">Reference proteome</keyword>
<keyword evidence="4" id="KW-0337">GPI-anchor biosynthesis</keyword>
<evidence type="ECO:0000256" key="12">
    <source>
        <dbReference type="SAM" id="Phobius"/>
    </source>
</evidence>
<gene>
    <name evidence="13" type="ORF">ASIM_LOCUS11165</name>
</gene>
<keyword evidence="7" id="KW-0256">Endoplasmic reticulum</keyword>
<feature type="transmembrane region" description="Helical" evidence="12">
    <location>
        <begin position="546"/>
        <end position="566"/>
    </location>
</feature>
<dbReference type="GO" id="GO:0051377">
    <property type="term" value="F:mannose-ethanolamine phosphotransferase activity"/>
    <property type="evidence" value="ECO:0007669"/>
    <property type="project" value="InterPro"/>
</dbReference>
<evidence type="ECO:0000313" key="15">
    <source>
        <dbReference type="WBParaSite" id="ASIM_0001160701-mRNA-1"/>
    </source>
</evidence>
<evidence type="ECO:0000256" key="10">
    <source>
        <dbReference type="ARBA" id="ARBA00023180"/>
    </source>
</evidence>
<keyword evidence="10" id="KW-0325">Glycoprotein</keyword>
<evidence type="ECO:0000256" key="2">
    <source>
        <dbReference type="ARBA" id="ARBA00004687"/>
    </source>
</evidence>
<feature type="transmembrane region" description="Helical" evidence="12">
    <location>
        <begin position="717"/>
        <end position="739"/>
    </location>
</feature>
<evidence type="ECO:0000256" key="1">
    <source>
        <dbReference type="ARBA" id="ARBA00004477"/>
    </source>
</evidence>
<comment type="similarity">
    <text evidence="3">Belongs to the PIGG/PIGN/PIGO family. PIGO subfamily.</text>
</comment>
<feature type="transmembrane region" description="Helical" evidence="12">
    <location>
        <begin position="745"/>
        <end position="764"/>
    </location>
</feature>
<feature type="compositionally biased region" description="Basic and acidic residues" evidence="11">
    <location>
        <begin position="73"/>
        <end position="88"/>
    </location>
</feature>
<feature type="transmembrane region" description="Helical" evidence="12">
    <location>
        <begin position="586"/>
        <end position="610"/>
    </location>
</feature>
<evidence type="ECO:0000256" key="3">
    <source>
        <dbReference type="ARBA" id="ARBA00008695"/>
    </source>
</evidence>
<evidence type="ECO:0000256" key="9">
    <source>
        <dbReference type="ARBA" id="ARBA00023136"/>
    </source>
</evidence>
<dbReference type="GO" id="GO:0005789">
    <property type="term" value="C:endoplasmic reticulum membrane"/>
    <property type="evidence" value="ECO:0007669"/>
    <property type="project" value="UniProtKB-SubCell"/>
</dbReference>
<feature type="transmembrane region" description="Helical" evidence="12">
    <location>
        <begin position="617"/>
        <end position="640"/>
    </location>
</feature>
<keyword evidence="8 12" id="KW-1133">Transmembrane helix</keyword>
<feature type="compositionally biased region" description="Low complexity" evidence="11">
    <location>
        <begin position="1"/>
        <end position="22"/>
    </location>
</feature>
<dbReference type="InterPro" id="IPR002591">
    <property type="entry name" value="Phosphodiest/P_Trfase"/>
</dbReference>
<dbReference type="SUPFAM" id="SSF53649">
    <property type="entry name" value="Alkaline phosphatase-like"/>
    <property type="match status" value="1"/>
</dbReference>
<evidence type="ECO:0000256" key="11">
    <source>
        <dbReference type="SAM" id="MobiDB-lite"/>
    </source>
</evidence>
<reference evidence="13 14" key="2">
    <citation type="submission" date="2018-11" db="EMBL/GenBank/DDBJ databases">
        <authorList>
            <consortium name="Pathogen Informatics"/>
        </authorList>
    </citation>
    <scope>NUCLEOTIDE SEQUENCE [LARGE SCALE GENOMIC DNA]</scope>
</reference>
<dbReference type="Pfam" id="PF01663">
    <property type="entry name" value="Phosphodiest"/>
    <property type="match status" value="1"/>
</dbReference>
<dbReference type="Proteomes" id="UP000267096">
    <property type="component" value="Unassembled WGS sequence"/>
</dbReference>
<dbReference type="PANTHER" id="PTHR23071:SF1">
    <property type="entry name" value="GPI ETHANOLAMINE PHOSPHATE TRANSFERASE 3"/>
    <property type="match status" value="1"/>
</dbReference>
<evidence type="ECO:0000256" key="7">
    <source>
        <dbReference type="ARBA" id="ARBA00022824"/>
    </source>
</evidence>
<sequence length="936" mass="105679">MKRNKSCIGVSSSTSECSSSSGTKHKRANSSSSLEKRALRPRLEYKEEEGFAESEVKKALLESIYEQSKQNRRRELEKEKRKKKLEERRKKRKKTQSKSRTVDKLPSTRDFIRFISLNYTNDINDLPSDLRTFHSLPYEPEIISFQTHFVNIVLLGFGFIIALLLFQHGFLLKRHEQLERSSCADVTITRSSCWLPRHFERAVIILIDALRYDFIAPPRALNNSSKPSSSHFIGHFPSVAHLLQQSNESSTLLHFIADPPTTTMQRIKALTTGSLPTFIDIGANFASTAVQEDNWVDQIVSSGRNITFLGDDTWTALFPTQFHRHFAMPSFDVNDLSSVDNMILSHIYDELSRPDWSVLVAHFLGVDHCGHKYGPDHEQMARQLALMDEMIENVTERIDNETVLVVMGDHGMTETGDHGGDDEAEIDAALFLYAHKRLLFCKPPNSIAQIDLVPTLSVLLDSPIPYSNIGIISECFIENNLREWAITSNAWQIMRYAQSLIGDLPNVESILRLFDAQSNSIDGQRDAMRSTQSLFRASWTHFNLTFMRIGVLSFIDAFLTALNAILSKKFVIHFWSTYLIGDDERYTAVLDTLLSVSIIWRIILLLSALLGSSLSKFHCISLFVVVAHALSFFSNSYIVFESSQWSRNSRRTNTQTSLFSYVEDRLGKGRLLLAIIVLLSLRVGIVWERCREEQQAACSATQFSLPLTKLSFGAEKAIRFVTGVVFLCAGSFISYHIQIEHCPQAIASSLIFPSTVATVAVWLAEWLPERSATQFASFPIICAQMMLFILLAYHGFFALSHHATFSTIPWQAAFIGVPGNFEFQSVQAALVITHLYASSIITVVALPLSLTYCSTTIPRNALAYRSYAFLIFTSIPVLCTCMAAAIHRRHLMVWAIFAPKFIFEGVSLCVVCITIMFINLVFFPLNSFSVSLPLFQ</sequence>
<feature type="transmembrane region" description="Helical" evidence="12">
    <location>
        <begin position="776"/>
        <end position="796"/>
    </location>
</feature>
<dbReference type="Gene3D" id="3.40.720.10">
    <property type="entry name" value="Alkaline Phosphatase, subunit A"/>
    <property type="match status" value="1"/>
</dbReference>
<evidence type="ECO:0000313" key="14">
    <source>
        <dbReference type="Proteomes" id="UP000267096"/>
    </source>
</evidence>
<feature type="transmembrane region" description="Helical" evidence="12">
    <location>
        <begin position="149"/>
        <end position="172"/>
    </location>
</feature>
<dbReference type="InterPro" id="IPR039524">
    <property type="entry name" value="PIGO/GPI13"/>
</dbReference>
<accession>A0A0M3JU61</accession>
<feature type="region of interest" description="Disordered" evidence="11">
    <location>
        <begin position="71"/>
        <end position="103"/>
    </location>
</feature>
<dbReference type="PANTHER" id="PTHR23071">
    <property type="entry name" value="PHOSPHATIDYLINOSITOL GLYCAN"/>
    <property type="match status" value="1"/>
</dbReference>